<dbReference type="EMBL" id="SWKU01000009">
    <property type="protein sequence ID" value="KAF3003704.1"/>
    <property type="molecule type" value="Genomic_DNA"/>
</dbReference>
<keyword evidence="1" id="KW-0732">Signal</keyword>
<feature type="signal peptide" evidence="1">
    <location>
        <begin position="1"/>
        <end position="17"/>
    </location>
</feature>
<name>A0A9P4W9C0_CURKU</name>
<proteinExistence type="predicted"/>
<dbReference type="OrthoDB" id="3638982at2759"/>
<organism evidence="2 3">
    <name type="scientific">Curvularia kusanoi</name>
    <name type="common">Cochliobolus kusanoi</name>
    <dbReference type="NCBI Taxonomy" id="90978"/>
    <lineage>
        <taxon>Eukaryota</taxon>
        <taxon>Fungi</taxon>
        <taxon>Dikarya</taxon>
        <taxon>Ascomycota</taxon>
        <taxon>Pezizomycotina</taxon>
        <taxon>Dothideomycetes</taxon>
        <taxon>Pleosporomycetidae</taxon>
        <taxon>Pleosporales</taxon>
        <taxon>Pleosporineae</taxon>
        <taxon>Pleosporaceae</taxon>
        <taxon>Curvularia</taxon>
    </lineage>
</organism>
<sequence length="168" mass="18452">MQLKLLPVLSILSYAVALPTLDSRQAQGNVTCDERLFAQLIGGIQENMFIQKQEMQGLQTLQSLSTQTQANATQSNFQLTQMALADTQNKGIAVRERNQRLADDLQSPSAKGLARVAQEQVTVMLKAKSLKGNGADDLKMLTDLVTRTKDAMTMNEDNIKMVEHGCGK</sequence>
<protein>
    <submittedName>
        <fullName evidence="2">Uncharacterized protein</fullName>
    </submittedName>
</protein>
<dbReference type="Proteomes" id="UP000801428">
    <property type="component" value="Unassembled WGS sequence"/>
</dbReference>
<accession>A0A9P4W9C0</accession>
<evidence type="ECO:0000256" key="1">
    <source>
        <dbReference type="SAM" id="SignalP"/>
    </source>
</evidence>
<comment type="caution">
    <text evidence="2">The sequence shown here is derived from an EMBL/GenBank/DDBJ whole genome shotgun (WGS) entry which is preliminary data.</text>
</comment>
<evidence type="ECO:0000313" key="3">
    <source>
        <dbReference type="Proteomes" id="UP000801428"/>
    </source>
</evidence>
<feature type="chain" id="PRO_5040337696" evidence="1">
    <location>
        <begin position="18"/>
        <end position="168"/>
    </location>
</feature>
<gene>
    <name evidence="2" type="ORF">E8E13_009026</name>
</gene>
<reference evidence="2" key="1">
    <citation type="submission" date="2019-04" db="EMBL/GenBank/DDBJ databases">
        <title>Sequencing of skin fungus with MAO and IRED activity.</title>
        <authorList>
            <person name="Marsaioli A.J."/>
            <person name="Bonatto J.M.C."/>
            <person name="Reis Junior O."/>
        </authorList>
    </citation>
    <scope>NUCLEOTIDE SEQUENCE</scope>
    <source>
        <strain evidence="2">30M1</strain>
    </source>
</reference>
<evidence type="ECO:0000313" key="2">
    <source>
        <dbReference type="EMBL" id="KAF3003704.1"/>
    </source>
</evidence>
<keyword evidence="3" id="KW-1185">Reference proteome</keyword>
<dbReference type="AlphaFoldDB" id="A0A9P4W9C0"/>